<dbReference type="RefSeq" id="WP_126583397.1">
    <property type="nucleotide sequence ID" value="NZ_BIFR01000002.1"/>
</dbReference>
<comment type="caution">
    <text evidence="1">The sequence shown here is derived from an EMBL/GenBank/DDBJ whole genome shotgun (WGS) entry which is preliminary data.</text>
</comment>
<organism evidence="1 2">
    <name type="scientific">Tengunoibacter tsumagoiensis</name>
    <dbReference type="NCBI Taxonomy" id="2014871"/>
    <lineage>
        <taxon>Bacteria</taxon>
        <taxon>Bacillati</taxon>
        <taxon>Chloroflexota</taxon>
        <taxon>Ktedonobacteria</taxon>
        <taxon>Ktedonobacterales</taxon>
        <taxon>Dictyobacteraceae</taxon>
        <taxon>Tengunoibacter</taxon>
    </lineage>
</organism>
<proteinExistence type="predicted"/>
<evidence type="ECO:0000313" key="1">
    <source>
        <dbReference type="EMBL" id="GCE16008.1"/>
    </source>
</evidence>
<reference evidence="2" key="1">
    <citation type="submission" date="2018-12" db="EMBL/GenBank/DDBJ databases">
        <title>Tengunoibacter tsumagoiensis gen. nov., sp. nov., Dictyobacter kobayashii sp. nov., D. alpinus sp. nov., and D. joshuensis sp. nov. and description of Dictyobacteraceae fam. nov. within the order Ktedonobacterales isolated from Tengu-no-mugimeshi.</title>
        <authorList>
            <person name="Wang C.M."/>
            <person name="Zheng Y."/>
            <person name="Sakai Y."/>
            <person name="Toyoda A."/>
            <person name="Minakuchi Y."/>
            <person name="Abe K."/>
            <person name="Yokota A."/>
            <person name="Yabe S."/>
        </authorList>
    </citation>
    <scope>NUCLEOTIDE SEQUENCE [LARGE SCALE GENOMIC DNA]</scope>
    <source>
        <strain evidence="2">Uno3</strain>
    </source>
</reference>
<dbReference type="Proteomes" id="UP000287352">
    <property type="component" value="Unassembled WGS sequence"/>
</dbReference>
<protein>
    <submittedName>
        <fullName evidence="1">Uncharacterized protein</fullName>
    </submittedName>
</protein>
<accession>A0A402AA85</accession>
<sequence length="79" mass="8874">MNLFGFWKKQSLQPPIEVLNAACNFYGIAPEHVPAMQAEQLNALADNLWVVRLNDRASALVAYVPEDNEQTVAAPWFTE</sequence>
<name>A0A402AA85_9CHLR</name>
<keyword evidence="2" id="KW-1185">Reference proteome</keyword>
<gene>
    <name evidence="1" type="ORF">KTT_58670</name>
</gene>
<dbReference type="EMBL" id="BIFR01000002">
    <property type="protein sequence ID" value="GCE16008.1"/>
    <property type="molecule type" value="Genomic_DNA"/>
</dbReference>
<dbReference type="AlphaFoldDB" id="A0A402AA85"/>
<dbReference type="OrthoDB" id="163457at2"/>
<evidence type="ECO:0000313" key="2">
    <source>
        <dbReference type="Proteomes" id="UP000287352"/>
    </source>
</evidence>